<protein>
    <submittedName>
        <fullName evidence="2">Uncharacterized protein</fullName>
    </submittedName>
</protein>
<organism evidence="2 3">
    <name type="scientific">Giardia duodenalis assemblage B</name>
    <dbReference type="NCBI Taxonomy" id="1394984"/>
    <lineage>
        <taxon>Eukaryota</taxon>
        <taxon>Metamonada</taxon>
        <taxon>Diplomonadida</taxon>
        <taxon>Hexamitidae</taxon>
        <taxon>Giardiinae</taxon>
        <taxon>Giardia</taxon>
    </lineage>
</organism>
<dbReference type="VEuPathDB" id="GiardiaDB:QR46_1774"/>
<dbReference type="EMBL" id="JXTI01000040">
    <property type="protein sequence ID" value="KWX14214.1"/>
    <property type="molecule type" value="Genomic_DNA"/>
</dbReference>
<name>A0A132NVX0_GIAIN</name>
<comment type="caution">
    <text evidence="2">The sequence shown here is derived from an EMBL/GenBank/DDBJ whole genome shotgun (WGS) entry which is preliminary data.</text>
</comment>
<feature type="coiled-coil region" evidence="1">
    <location>
        <begin position="802"/>
        <end position="836"/>
    </location>
</feature>
<sequence length="917" mass="103102">MTARFPKNIMSSRLSFVQQARQIPAQPSQTRAESANINRRSTVVQQHLYSQTNARGDSVRQSAWIHNARSKERQDAQTSTVSMQTDIVEFLRSKGKVLKSGQWSTMNDYVECFLFLHEIGGLKLIAKNHLATIQGFNVNQPLSSNQQNKQSITTIRSNVVQLIGAIWYILTNPPYDNISAQLKSFLHSFNVNKVANPFERQADILKGINSDLAAIQTALDSGSRKALAPKLVASLTRDSWKMLLLIQYLEFIKKSYHNFISEHIKIRKSIESENNATVVWAEIIADLTPEQRKALQDVEDLYPINDGLSATPSKDGQEKIEEKTVVLGANEDGTFDDDMVKSMIDYAFQMFPDKNLVVTPPYSGMILSLYTRTSPCETNDTLEAFQQKVNDCRVVYMDRLDAISHENAQLKSQLRGSLDVLCGNMTELLVFISHSNVSDQHVHAQIFNFLKKAKLIATEEIIRIEKMDPSLRDAALVDLFRGLQVTDQYMDLALQSIVARSQDFYTMYNVCTDSIDSFFTLLTQRVEALEGALNLLSNQNKKEILSQKVAGLVRQKAEVQGKINSIADQLAQIQEQKLVNAADYVSYHIYSLHVGQFETIDQGNKKKSAQIIELQEKILTSKSLLSQSASGLAIELSALQDKVAESPTLAKFMETSGVYSAEKIQNFASAFMNFSDAGPADITIPLDKSGTINAIEQMCSTMSVNQAGEPRKFADLCAGLRMTCDKLSHLLNIAQGDIVRKQQEIEREHYTVHAEIDRLDAENKRWKDQCSIVAMRYSNFKVARDYEQDVKNERAMAVLEQIHDLSKKKVDLNLQIKNLDQEIAELVKKREAAAQELISTQAACNEKVRTTVFSCNNLLAMVESFRIRTTDTLSNVAASLQQTGERVDEAEFRIKEILDLVKEMSGMAAAMAEKHRK</sequence>
<evidence type="ECO:0000313" key="2">
    <source>
        <dbReference type="EMBL" id="KWX14214.1"/>
    </source>
</evidence>
<evidence type="ECO:0000256" key="1">
    <source>
        <dbReference type="SAM" id="Coils"/>
    </source>
</evidence>
<dbReference type="AlphaFoldDB" id="A0A132NVX0"/>
<proteinExistence type="predicted"/>
<reference evidence="2 3" key="1">
    <citation type="journal article" date="2015" name="Mol. Biochem. Parasitol.">
        <title>Identification of polymorphic genes for use in assemblage B genotyping assays through comparative genomics of multiple assemblage B Giardia duodenalis isolates.</title>
        <authorList>
            <person name="Wielinga C."/>
            <person name="Thompson R.C."/>
            <person name="Monis P."/>
            <person name="Ryan U."/>
        </authorList>
    </citation>
    <scope>NUCLEOTIDE SEQUENCE [LARGE SCALE GENOMIC DNA]</scope>
    <source>
        <strain evidence="2 3">BAH15c1</strain>
    </source>
</reference>
<accession>A0A132NVX0</accession>
<dbReference type="Proteomes" id="UP000070089">
    <property type="component" value="Unassembled WGS sequence"/>
</dbReference>
<dbReference type="OrthoDB" id="10253970at2759"/>
<evidence type="ECO:0000313" key="3">
    <source>
        <dbReference type="Proteomes" id="UP000070089"/>
    </source>
</evidence>
<keyword evidence="1" id="KW-0175">Coiled coil</keyword>
<gene>
    <name evidence="2" type="ORF">QR46_1774</name>
</gene>